<dbReference type="EMBL" id="MU277202">
    <property type="protein sequence ID" value="KAI0063670.1"/>
    <property type="molecule type" value="Genomic_DNA"/>
</dbReference>
<evidence type="ECO:0000313" key="2">
    <source>
        <dbReference type="Proteomes" id="UP000814140"/>
    </source>
</evidence>
<accession>A0ACB8T5Y4</accession>
<reference evidence="1" key="1">
    <citation type="submission" date="2021-03" db="EMBL/GenBank/DDBJ databases">
        <authorList>
            <consortium name="DOE Joint Genome Institute"/>
            <person name="Ahrendt S."/>
            <person name="Looney B.P."/>
            <person name="Miyauchi S."/>
            <person name="Morin E."/>
            <person name="Drula E."/>
            <person name="Courty P.E."/>
            <person name="Chicoki N."/>
            <person name="Fauchery L."/>
            <person name="Kohler A."/>
            <person name="Kuo A."/>
            <person name="Labutti K."/>
            <person name="Pangilinan J."/>
            <person name="Lipzen A."/>
            <person name="Riley R."/>
            <person name="Andreopoulos W."/>
            <person name="He G."/>
            <person name="Johnson J."/>
            <person name="Barry K.W."/>
            <person name="Grigoriev I.V."/>
            <person name="Nagy L."/>
            <person name="Hibbett D."/>
            <person name="Henrissat B."/>
            <person name="Matheny P.B."/>
            <person name="Labbe J."/>
            <person name="Martin F."/>
        </authorList>
    </citation>
    <scope>NUCLEOTIDE SEQUENCE</scope>
    <source>
        <strain evidence="1">HHB10654</strain>
    </source>
</reference>
<dbReference type="Proteomes" id="UP000814140">
    <property type="component" value="Unassembled WGS sequence"/>
</dbReference>
<keyword evidence="2" id="KW-1185">Reference proteome</keyword>
<name>A0ACB8T5Y4_9AGAM</name>
<gene>
    <name evidence="1" type="ORF">BV25DRAFT_1915145</name>
</gene>
<proteinExistence type="predicted"/>
<comment type="caution">
    <text evidence="1">The sequence shown here is derived from an EMBL/GenBank/DDBJ whole genome shotgun (WGS) entry which is preliminary data.</text>
</comment>
<protein>
    <submittedName>
        <fullName evidence="1">Uncharacterized protein</fullName>
    </submittedName>
</protein>
<reference evidence="1" key="2">
    <citation type="journal article" date="2022" name="New Phytol.">
        <title>Evolutionary transition to the ectomycorrhizal habit in the genomes of a hyperdiverse lineage of mushroom-forming fungi.</title>
        <authorList>
            <person name="Looney B."/>
            <person name="Miyauchi S."/>
            <person name="Morin E."/>
            <person name="Drula E."/>
            <person name="Courty P.E."/>
            <person name="Kohler A."/>
            <person name="Kuo A."/>
            <person name="LaButti K."/>
            <person name="Pangilinan J."/>
            <person name="Lipzen A."/>
            <person name="Riley R."/>
            <person name="Andreopoulos W."/>
            <person name="He G."/>
            <person name="Johnson J."/>
            <person name="Nolan M."/>
            <person name="Tritt A."/>
            <person name="Barry K.W."/>
            <person name="Grigoriev I.V."/>
            <person name="Nagy L.G."/>
            <person name="Hibbett D."/>
            <person name="Henrissat B."/>
            <person name="Matheny P.B."/>
            <person name="Labbe J."/>
            <person name="Martin F.M."/>
        </authorList>
    </citation>
    <scope>NUCLEOTIDE SEQUENCE</scope>
    <source>
        <strain evidence="1">HHB10654</strain>
    </source>
</reference>
<organism evidence="1 2">
    <name type="scientific">Artomyces pyxidatus</name>
    <dbReference type="NCBI Taxonomy" id="48021"/>
    <lineage>
        <taxon>Eukaryota</taxon>
        <taxon>Fungi</taxon>
        <taxon>Dikarya</taxon>
        <taxon>Basidiomycota</taxon>
        <taxon>Agaricomycotina</taxon>
        <taxon>Agaricomycetes</taxon>
        <taxon>Russulales</taxon>
        <taxon>Auriscalpiaceae</taxon>
        <taxon>Artomyces</taxon>
    </lineage>
</organism>
<evidence type="ECO:0000313" key="1">
    <source>
        <dbReference type="EMBL" id="KAI0063670.1"/>
    </source>
</evidence>
<sequence length="210" mass="22745">MFNQGELITVLAKLPHLESLALVNCIPPVAEDASHREPHVVLPRLSRLAAASAVGSCASLMQHLRVPASALKALLAHQTEFVAPLHTVALVWARYPTSILARRGPTPQNIGWSDAHDPPSDLRLLFGYYVLHAHLAHVEHILLRADVPEAARWLLEALLSPPQDPAPAQTRPTLLFPRLSALTLTLASLPHPDVLRDVQAARLEAGCIAG</sequence>